<protein>
    <submittedName>
        <fullName evidence="1">Uncharacterized protein</fullName>
    </submittedName>
</protein>
<name>A0A9P8N8R5_9HYPO</name>
<proteinExistence type="predicted"/>
<reference evidence="1" key="1">
    <citation type="submission" date="2021-09" db="EMBL/GenBank/DDBJ databases">
        <title>A high-quality genome of the endoparasitic fungus Hirsutella rhossiliensis with a comparison of Hirsutella genomes reveals transposable elements contributing to genome size variation.</title>
        <authorList>
            <person name="Lin R."/>
            <person name="Jiao Y."/>
            <person name="Sun X."/>
            <person name="Ling J."/>
            <person name="Xie B."/>
            <person name="Cheng X."/>
        </authorList>
    </citation>
    <scope>NUCLEOTIDE SEQUENCE</scope>
    <source>
        <strain evidence="1">HR02</strain>
    </source>
</reference>
<keyword evidence="2" id="KW-1185">Reference proteome</keyword>
<gene>
    <name evidence="1" type="ORF">HRG_00708</name>
</gene>
<accession>A0A9P8N8R5</accession>
<dbReference type="OrthoDB" id="5212373at2759"/>
<evidence type="ECO:0000313" key="2">
    <source>
        <dbReference type="Proteomes" id="UP000824596"/>
    </source>
</evidence>
<dbReference type="EMBL" id="JAIZPD010000001">
    <property type="protein sequence ID" value="KAH0968066.1"/>
    <property type="molecule type" value="Genomic_DNA"/>
</dbReference>
<dbReference type="GeneID" id="68349837"/>
<organism evidence="1 2">
    <name type="scientific">Hirsutella rhossiliensis</name>
    <dbReference type="NCBI Taxonomy" id="111463"/>
    <lineage>
        <taxon>Eukaryota</taxon>
        <taxon>Fungi</taxon>
        <taxon>Dikarya</taxon>
        <taxon>Ascomycota</taxon>
        <taxon>Pezizomycotina</taxon>
        <taxon>Sordariomycetes</taxon>
        <taxon>Hypocreomycetidae</taxon>
        <taxon>Hypocreales</taxon>
        <taxon>Ophiocordycipitaceae</taxon>
        <taxon>Hirsutella</taxon>
    </lineage>
</organism>
<dbReference type="AlphaFoldDB" id="A0A9P8N8R5"/>
<comment type="caution">
    <text evidence="1">The sequence shown here is derived from an EMBL/GenBank/DDBJ whole genome shotgun (WGS) entry which is preliminary data.</text>
</comment>
<evidence type="ECO:0000313" key="1">
    <source>
        <dbReference type="EMBL" id="KAH0968066.1"/>
    </source>
</evidence>
<dbReference type="RefSeq" id="XP_044725579.1">
    <property type="nucleotide sequence ID" value="XM_044859179.1"/>
</dbReference>
<sequence length="294" mass="31643">MSASAGVQGYETLTSALQQQRGALGRGLAPKPSATPAHLSRVLYIPPHGSSDLHLAVGADVSAEYKHAIRHARMDGSDVIGDAPMGSQLFMTRLGTMERPVVDADHGQARYVVDATLGDHGHVSATLRRCRGAGERGLSATISTADFQLTATHAIDVTASFPTTSSAGTTRHPLFTLKPHGGARRLQWQIDPRQDGPLRYTLVETRGEEEPCSEPKTIRAIYHHIRQGASLSMRSSEGVVLVPEDDGDETELLVVASLLGLLWRVRGLEVRPPPVDQAPHGGKPTFLQRLLGRK</sequence>
<dbReference type="Proteomes" id="UP000824596">
    <property type="component" value="Unassembled WGS sequence"/>
</dbReference>